<evidence type="ECO:0000259" key="1">
    <source>
        <dbReference type="Pfam" id="PF13302"/>
    </source>
</evidence>
<organism evidence="2">
    <name type="scientific">Deinococcus sp. VB142</name>
    <dbReference type="NCBI Taxonomy" id="3112952"/>
    <lineage>
        <taxon>Bacteria</taxon>
        <taxon>Thermotogati</taxon>
        <taxon>Deinococcota</taxon>
        <taxon>Deinococci</taxon>
        <taxon>Deinococcales</taxon>
        <taxon>Deinococcaceae</taxon>
        <taxon>Deinococcus</taxon>
    </lineage>
</organism>
<evidence type="ECO:0000313" key="2">
    <source>
        <dbReference type="EMBL" id="WYF45916.1"/>
    </source>
</evidence>
<dbReference type="Pfam" id="PF13302">
    <property type="entry name" value="Acetyltransf_3"/>
    <property type="match status" value="1"/>
</dbReference>
<dbReference type="PANTHER" id="PTHR43441">
    <property type="entry name" value="RIBOSOMAL-PROTEIN-SERINE ACETYLTRANSFERASE"/>
    <property type="match status" value="1"/>
</dbReference>
<dbReference type="InterPro" id="IPR000182">
    <property type="entry name" value="GNAT_dom"/>
</dbReference>
<dbReference type="GO" id="GO:1990189">
    <property type="term" value="F:protein N-terminal-serine acetyltransferase activity"/>
    <property type="evidence" value="ECO:0007669"/>
    <property type="project" value="TreeGrafter"/>
</dbReference>
<dbReference type="AlphaFoldDB" id="A0AAU6Q5J5"/>
<dbReference type="InterPro" id="IPR016181">
    <property type="entry name" value="Acyl_CoA_acyltransferase"/>
</dbReference>
<dbReference type="EMBL" id="CP149782">
    <property type="protein sequence ID" value="WYF45916.1"/>
    <property type="molecule type" value="Genomic_DNA"/>
</dbReference>
<accession>A0AAU6Q5J5</accession>
<dbReference type="RefSeq" id="WP_339097281.1">
    <property type="nucleotide sequence ID" value="NZ_CP149782.1"/>
</dbReference>
<dbReference type="InterPro" id="IPR051908">
    <property type="entry name" value="Ribosomal_N-acetyltransferase"/>
</dbReference>
<dbReference type="Gene3D" id="3.40.630.30">
    <property type="match status" value="1"/>
</dbReference>
<reference evidence="2" key="1">
    <citation type="submission" date="2024-03" db="EMBL/GenBank/DDBJ databases">
        <title>Deinococcus weizhi sp. nov., isolated from human skin.</title>
        <authorList>
            <person name="Wei Z."/>
            <person name="Tian F."/>
            <person name="Yang C."/>
            <person name="Xin L.T."/>
            <person name="Wen Z.J."/>
            <person name="Lan K.C."/>
            <person name="Yu L."/>
            <person name="Zhe W."/>
            <person name="Dan F.D."/>
            <person name="Jun W."/>
            <person name="Rui Z."/>
            <person name="Yong X.J."/>
            <person name="Ting Y."/>
            <person name="Wei X."/>
            <person name="Xu Z.G."/>
            <person name="Xin Z."/>
            <person name="Dong F.G."/>
            <person name="Ni X.M."/>
            <person name="Zheng M.G."/>
            <person name="Chun Y."/>
            <person name="Qian W.X."/>
        </authorList>
    </citation>
    <scope>NUCLEOTIDE SEQUENCE</scope>
    <source>
        <strain evidence="2">VB142</strain>
    </source>
</reference>
<dbReference type="SUPFAM" id="SSF55729">
    <property type="entry name" value="Acyl-CoA N-acyltransferases (Nat)"/>
    <property type="match status" value="1"/>
</dbReference>
<dbReference type="PANTHER" id="PTHR43441:SF3">
    <property type="entry name" value="ACETYLTRANSFERASE"/>
    <property type="match status" value="1"/>
</dbReference>
<dbReference type="GO" id="GO:0008999">
    <property type="term" value="F:protein-N-terminal-alanine acetyltransferase activity"/>
    <property type="evidence" value="ECO:0007669"/>
    <property type="project" value="TreeGrafter"/>
</dbReference>
<feature type="domain" description="N-acetyltransferase" evidence="1">
    <location>
        <begin position="26"/>
        <end position="168"/>
    </location>
</feature>
<gene>
    <name evidence="2" type="ORF">WDJ50_09085</name>
</gene>
<dbReference type="GO" id="GO:0005737">
    <property type="term" value="C:cytoplasm"/>
    <property type="evidence" value="ECO:0007669"/>
    <property type="project" value="TreeGrafter"/>
</dbReference>
<name>A0AAU6Q5J5_9DEIO</name>
<protein>
    <submittedName>
        <fullName evidence="2">GNAT family N-acetyltransferase</fullName>
    </submittedName>
</protein>
<proteinExistence type="predicted"/>
<sequence>MRREDSGSGARLTRLPVISDELRTPRLLLRRPDPADAEALRAALEASLSELRRWMFWAQDIGTLEQTRERLQAAAEKFDRREELRLHVWSADRQTFLGSSGYHALDWRVPKAEIGYWIATPHTGQGYALEVAQSLTEFGLAGLGLRRLEIRCDPRNERSARIPRRLGYGLDAHLVNDSVAPDAPGELRDTLIFSRVR</sequence>